<evidence type="ECO:0000313" key="2">
    <source>
        <dbReference type="Proteomes" id="UP000289340"/>
    </source>
</evidence>
<dbReference type="Proteomes" id="UP000289340">
    <property type="component" value="Chromosome 3"/>
</dbReference>
<reference evidence="1 2" key="1">
    <citation type="submission" date="2018-09" db="EMBL/GenBank/DDBJ databases">
        <title>A high-quality reference genome of wild soybean provides a powerful tool to mine soybean genomes.</title>
        <authorList>
            <person name="Xie M."/>
            <person name="Chung C.Y.L."/>
            <person name="Li M.-W."/>
            <person name="Wong F.-L."/>
            <person name="Chan T.-F."/>
            <person name="Lam H.-M."/>
        </authorList>
    </citation>
    <scope>NUCLEOTIDE SEQUENCE [LARGE SCALE GENOMIC DNA]</scope>
    <source>
        <strain evidence="2">cv. W05</strain>
        <tissue evidence="1">Hypocotyl of etiolated seedlings</tissue>
    </source>
</reference>
<organism evidence="1 2">
    <name type="scientific">Glycine soja</name>
    <name type="common">Wild soybean</name>
    <dbReference type="NCBI Taxonomy" id="3848"/>
    <lineage>
        <taxon>Eukaryota</taxon>
        <taxon>Viridiplantae</taxon>
        <taxon>Streptophyta</taxon>
        <taxon>Embryophyta</taxon>
        <taxon>Tracheophyta</taxon>
        <taxon>Spermatophyta</taxon>
        <taxon>Magnoliopsida</taxon>
        <taxon>eudicotyledons</taxon>
        <taxon>Gunneridae</taxon>
        <taxon>Pentapetalae</taxon>
        <taxon>rosids</taxon>
        <taxon>fabids</taxon>
        <taxon>Fabales</taxon>
        <taxon>Fabaceae</taxon>
        <taxon>Papilionoideae</taxon>
        <taxon>50 kb inversion clade</taxon>
        <taxon>NPAAA clade</taxon>
        <taxon>indigoferoid/millettioid clade</taxon>
        <taxon>Phaseoleae</taxon>
        <taxon>Glycine</taxon>
        <taxon>Glycine subgen. Soja</taxon>
    </lineage>
</organism>
<dbReference type="InterPro" id="IPR036691">
    <property type="entry name" value="Endo/exonu/phosph_ase_sf"/>
</dbReference>
<evidence type="ECO:0000313" key="1">
    <source>
        <dbReference type="EMBL" id="RZC20162.1"/>
    </source>
</evidence>
<proteinExistence type="predicted"/>
<comment type="caution">
    <text evidence="1">The sequence shown here is derived from an EMBL/GenBank/DDBJ whole genome shotgun (WGS) entry which is preliminary data.</text>
</comment>
<dbReference type="SUPFAM" id="SSF56219">
    <property type="entry name" value="DNase I-like"/>
    <property type="match status" value="1"/>
</dbReference>
<name>A0A445LA33_GLYSO</name>
<accession>A0A445LA33</accession>
<dbReference type="AlphaFoldDB" id="A0A445LA33"/>
<keyword evidence="2" id="KW-1185">Reference proteome</keyword>
<gene>
    <name evidence="1" type="ORF">D0Y65_006842</name>
</gene>
<protein>
    <submittedName>
        <fullName evidence="1">Uncharacterized protein</fullName>
    </submittedName>
</protein>
<sequence>MPHEIVLWRRGQVEVHVLTAFSGKDKLFDHIAPFEGHNIAWMKSCYKGSLLILGLSMRAFSEVGDRVWCIIEDFNPILNSDERVGSSDSSQRRYREMVEFNAFIDHMEVVELPSVGRKFTWVTAAGGAMSRLNRALVSFEW</sequence>
<dbReference type="EMBL" id="QZWG01000003">
    <property type="protein sequence ID" value="RZC20162.1"/>
    <property type="molecule type" value="Genomic_DNA"/>
</dbReference>
<dbReference type="Gene3D" id="3.60.10.10">
    <property type="entry name" value="Endonuclease/exonuclease/phosphatase"/>
    <property type="match status" value="1"/>
</dbReference>